<dbReference type="Pfam" id="PF22023">
    <property type="entry name" value="Pus10_THUMP_arc"/>
    <property type="match status" value="1"/>
</dbReference>
<name>A0A0F9H5Z2_9ZZZZ</name>
<sequence length="160" mass="18900">MNQVLIQSEKILKEYDLCENCLGRLFSKKLDVSSNQFLGKKLRKKLRQKSPKCYICKNMFSYLQSYIDKMLEFSSDFQFSTFVTGAILKPSFIDRDDSIRSKFQLKGIDSLKTELTREISKEFQKKTKKKIDFQNPDVTFTINFKNDSCELRSKKIFPNR</sequence>
<feature type="domain" description="Pus10 THUMP" evidence="1">
    <location>
        <begin position="67"/>
        <end position="143"/>
    </location>
</feature>
<proteinExistence type="predicted"/>
<feature type="non-terminal residue" evidence="2">
    <location>
        <position position="160"/>
    </location>
</feature>
<accession>A0A0F9H5Z2</accession>
<reference evidence="2" key="1">
    <citation type="journal article" date="2015" name="Nature">
        <title>Complex archaea that bridge the gap between prokaryotes and eukaryotes.</title>
        <authorList>
            <person name="Spang A."/>
            <person name="Saw J.H."/>
            <person name="Jorgensen S.L."/>
            <person name="Zaremba-Niedzwiedzka K."/>
            <person name="Martijn J."/>
            <person name="Lind A.E."/>
            <person name="van Eijk R."/>
            <person name="Schleper C."/>
            <person name="Guy L."/>
            <person name="Ettema T.J."/>
        </authorList>
    </citation>
    <scope>NUCLEOTIDE SEQUENCE</scope>
</reference>
<dbReference type="AlphaFoldDB" id="A0A0F9H5Z2"/>
<organism evidence="2">
    <name type="scientific">marine sediment metagenome</name>
    <dbReference type="NCBI Taxonomy" id="412755"/>
    <lineage>
        <taxon>unclassified sequences</taxon>
        <taxon>metagenomes</taxon>
        <taxon>ecological metagenomes</taxon>
    </lineage>
</organism>
<evidence type="ECO:0000259" key="1">
    <source>
        <dbReference type="Pfam" id="PF22023"/>
    </source>
</evidence>
<evidence type="ECO:0000313" key="2">
    <source>
        <dbReference type="EMBL" id="KKL70692.1"/>
    </source>
</evidence>
<comment type="caution">
    <text evidence="2">The sequence shown here is derived from an EMBL/GenBank/DDBJ whole genome shotgun (WGS) entry which is preliminary data.</text>
</comment>
<gene>
    <name evidence="2" type="ORF">LCGC14_2102350</name>
</gene>
<dbReference type="EMBL" id="LAZR01025823">
    <property type="protein sequence ID" value="KKL70692.1"/>
    <property type="molecule type" value="Genomic_DNA"/>
</dbReference>
<protein>
    <recommendedName>
        <fullName evidence="1">Pus10 THUMP domain-containing protein</fullName>
    </recommendedName>
</protein>
<dbReference type="InterPro" id="IPR055174">
    <property type="entry name" value="Pus10_THUMP_arc"/>
</dbReference>